<keyword evidence="3" id="KW-1185">Reference proteome</keyword>
<protein>
    <submittedName>
        <fullName evidence="2">Immunodominant membrane protein</fullName>
    </submittedName>
</protein>
<dbReference type="RefSeq" id="WP_268849848.1">
    <property type="nucleotide sequence ID" value="NZ_CP114006.1"/>
</dbReference>
<keyword evidence="1" id="KW-0472">Membrane</keyword>
<gene>
    <name evidence="2" type="primary">imp</name>
    <name evidence="2" type="ORF">RS022_08700</name>
</gene>
<reference evidence="2 3" key="1">
    <citation type="journal article" date="2023" name="Microbiol. Resour. Announc.">
        <title>Complete Genome of 'Candidatus Phytoplasma rubi' RS, a Phytopathogenic Bacterium Associated with Rubus Stunt Disease.</title>
        <authorList>
            <person name="Duckeck D."/>
            <person name="Zubert C."/>
            <person name="Bohm J.W."/>
            <person name="Carminati G."/>
            <person name="Schneider B."/>
            <person name="Kube M."/>
        </authorList>
    </citation>
    <scope>NUCLEOTIDE SEQUENCE [LARGE SCALE GENOMIC DNA]</scope>
    <source>
        <strain evidence="2 3">RS</strain>
    </source>
</reference>
<feature type="transmembrane region" description="Helical" evidence="1">
    <location>
        <begin position="20"/>
        <end position="42"/>
    </location>
</feature>
<keyword evidence="1" id="KW-0812">Transmembrane</keyword>
<dbReference type="EMBL" id="CP114006">
    <property type="protein sequence ID" value="WAN63663.1"/>
    <property type="molecule type" value="Genomic_DNA"/>
</dbReference>
<evidence type="ECO:0000256" key="1">
    <source>
        <dbReference type="SAM" id="Phobius"/>
    </source>
</evidence>
<evidence type="ECO:0000313" key="2">
    <source>
        <dbReference type="EMBL" id="WAN63663.1"/>
    </source>
</evidence>
<evidence type="ECO:0000313" key="3">
    <source>
        <dbReference type="Proteomes" id="UP001164727"/>
    </source>
</evidence>
<sequence>MQQKESFLKTKKGKIVFGSVGSVVGVLVLYLIIAYFVSIWPFSPSITNKDLTTFKTDVEKLVTDKETDVKLENDKIATEVEKKIDDLKTQVIKVNKKRADNKQIKTEKIDNLKTEAGKLKGKETKAAFKDEATKFKTNVDTFINSFKEDIKE</sequence>
<proteinExistence type="predicted"/>
<accession>A0ABY7BTP1</accession>
<name>A0ABY7BTP1_9MOLU</name>
<dbReference type="Proteomes" id="UP001164727">
    <property type="component" value="Chromosome"/>
</dbReference>
<organism evidence="2 3">
    <name type="scientific">Candidatus Phytoplasma rubi</name>
    <dbReference type="NCBI Taxonomy" id="399025"/>
    <lineage>
        <taxon>Bacteria</taxon>
        <taxon>Bacillati</taxon>
        <taxon>Mycoplasmatota</taxon>
        <taxon>Mollicutes</taxon>
        <taxon>Acholeplasmatales</taxon>
        <taxon>Acholeplasmataceae</taxon>
        <taxon>Candidatus Phytoplasma</taxon>
        <taxon>16SrV (Elm yellows group)</taxon>
    </lineage>
</organism>
<keyword evidence="1" id="KW-1133">Transmembrane helix</keyword>